<evidence type="ECO:0000313" key="3">
    <source>
        <dbReference type="Proteomes" id="UP001596989"/>
    </source>
</evidence>
<comment type="caution">
    <text evidence="2">The sequence shown here is derived from an EMBL/GenBank/DDBJ whole genome shotgun (WGS) entry which is preliminary data.</text>
</comment>
<evidence type="ECO:0000259" key="1">
    <source>
        <dbReference type="Pfam" id="PF04545"/>
    </source>
</evidence>
<protein>
    <submittedName>
        <fullName evidence="2">Sigma factor-like helix-turn-helix DNA-binding protein</fullName>
    </submittedName>
</protein>
<proteinExistence type="predicted"/>
<dbReference type="SUPFAM" id="SSF88659">
    <property type="entry name" value="Sigma3 and sigma4 domains of RNA polymerase sigma factors"/>
    <property type="match status" value="1"/>
</dbReference>
<dbReference type="InterPro" id="IPR007630">
    <property type="entry name" value="RNA_pol_sigma70_r4"/>
</dbReference>
<accession>A0ABW3HSP4</accession>
<feature type="domain" description="RNA polymerase sigma-70 region 4" evidence="1">
    <location>
        <begin position="726"/>
        <end position="771"/>
    </location>
</feature>
<dbReference type="EMBL" id="JBHTJZ010000022">
    <property type="protein sequence ID" value="MFD0960583.1"/>
    <property type="molecule type" value="Genomic_DNA"/>
</dbReference>
<name>A0ABW3HSP4_9BACL</name>
<dbReference type="InterPro" id="IPR013324">
    <property type="entry name" value="RNA_pol_sigma_r3/r4-like"/>
</dbReference>
<reference evidence="3" key="1">
    <citation type="journal article" date="2019" name="Int. J. Syst. Evol. Microbiol.">
        <title>The Global Catalogue of Microorganisms (GCM) 10K type strain sequencing project: providing services to taxonomists for standard genome sequencing and annotation.</title>
        <authorList>
            <consortium name="The Broad Institute Genomics Platform"/>
            <consortium name="The Broad Institute Genome Sequencing Center for Infectious Disease"/>
            <person name="Wu L."/>
            <person name="Ma J."/>
        </authorList>
    </citation>
    <scope>NUCLEOTIDE SEQUENCE [LARGE SCALE GENOMIC DNA]</scope>
    <source>
        <strain evidence="3">CCUG 59129</strain>
    </source>
</reference>
<sequence>MTTSMAFLRAVDPELTALAEQAEQTLWTSPRATLIQGRLFGEQAAISVAAHERLTFDYSMKQIDRVHMLHRRGCFDDDLRSSFEWLRMNGNAAAHDAREIHIDLSLTAHRHIHAISAWYAETYGPLDLEVPKYEMPVRVDRENMNPIATEDLGQKLEKVLQEQLSEKVLPSIDEKFREMQVLFKQLTGQMDEWANGKPESKMIGSESTQTEIADYLKDRSLDIVDKRGNGGALWIIGGWELKDQLFALKPSGFYFRYARNGSQSTKRKPAWFLTGKEPSEKRWITSLVANEEKSEEKAAIAAGSIMASTEQAATDAENLLNVESGQPSVIIPAYLHNRLMSTYKSARISEIAGHLEVYYVQDWTEERLKALYRSQPKLLHDVLVQLWFLGFEFRGDLGRFLKLKRGKDSNPLESIKAGILLEDILTLDIARQLERFGIQLSEQLNGLPETSLQWLLRDKYDEVMKVINDSLKLPEHVVFESKDTEESVEQHLSESTAFRLFLNNESIVIPPQYLNDFLKDIPFRGCSFLIENVIGKLQMNVIGQLPQDLMLLARKINGAGPGAVQKMFQQLSGYIDARNDTTEIGQTQTSAPTDDFTHRTAEQYGKLVWQETIVELKDEDARMELQAAEFPMVRRLLAELERQGMKTVGELPADLIQLRLMDGVGVVAIDKFLKQLQVRLDAYRVQSRHKQALREMSLDQRIAFMRHRLEVKWANRFTEENLATNRNLQILHMRWKERREGRKATLESLGQHYGLTRERVRQIIRKVLSQLHHEVIDLEKTLKEACETHHSFYYYPIDVIEKFDDGLIEQVLEAYEGLVYLEQYGWWTLYTQEQIDDTAEQLRRAANQKLRGQQITTEQMHQLISDEVQLPSFPKELGIAILLPILYAVQDGTYILANSRKSDLVEMVLRLYPSGVEVYKRAEELLEAANRIKPGELTRDRDFTSVCTRDEFATTGYLWGRGRYIHYSFVSLDVPFIREVSQYALSLLEKRSPISVGRLFQSFEERLTAAGIPNEYALYTMIRQVGSEELAPNKFPHIWHKDDAFQLTNAEVIKSFIREYQRPLTLETLREEFVVKRGWKRFTLEFSIQSDSDFVSSNFGLVALREFYPFTEHDFNQVMQQLEQLMEDVGVIHVNRLYDVCKERCVRMGIESGYLLYDLLKVFDIPNHRFARYPLISNDNYPIEELTLLTVVEQYIEEQEAEVPRELVYHWVTEELGAREETLDQALASSSNIFYYQSGQFGEYIHRKRLGWTSDDERQLVEDINRLIAQQEKLGYSFITIDRLEENYSLPALPNDLAWTSDLLVDCLRKSGKFRLLGSLSRIVVPIDNNRIVDETSWIAHILERDFNGQASIKEIQMRLREFKYSKDGRFLLETLTKVDSGTAGFEVVEDLVRRIDTINL</sequence>
<dbReference type="PRINTS" id="PR00046">
    <property type="entry name" value="SIGMA70FCT"/>
</dbReference>
<organism evidence="2 3">
    <name type="scientific">Paenibacillus chungangensis</name>
    <dbReference type="NCBI Taxonomy" id="696535"/>
    <lineage>
        <taxon>Bacteria</taxon>
        <taxon>Bacillati</taxon>
        <taxon>Bacillota</taxon>
        <taxon>Bacilli</taxon>
        <taxon>Bacillales</taxon>
        <taxon>Paenibacillaceae</taxon>
        <taxon>Paenibacillus</taxon>
    </lineage>
</organism>
<dbReference type="InterPro" id="IPR000943">
    <property type="entry name" value="RNA_pol_sigma70"/>
</dbReference>
<evidence type="ECO:0000313" key="2">
    <source>
        <dbReference type="EMBL" id="MFD0960583.1"/>
    </source>
</evidence>
<dbReference type="Gene3D" id="1.10.10.10">
    <property type="entry name" value="Winged helix-like DNA-binding domain superfamily/Winged helix DNA-binding domain"/>
    <property type="match status" value="1"/>
</dbReference>
<dbReference type="RefSeq" id="WP_377565161.1">
    <property type="nucleotide sequence ID" value="NZ_JBHTJZ010000022.1"/>
</dbReference>
<dbReference type="InterPro" id="IPR036388">
    <property type="entry name" value="WH-like_DNA-bd_sf"/>
</dbReference>
<dbReference type="Proteomes" id="UP001596989">
    <property type="component" value="Unassembled WGS sequence"/>
</dbReference>
<dbReference type="Pfam" id="PF04545">
    <property type="entry name" value="Sigma70_r4"/>
    <property type="match status" value="1"/>
</dbReference>
<keyword evidence="3" id="KW-1185">Reference proteome</keyword>
<gene>
    <name evidence="2" type="ORF">ACFQ2I_14420</name>
</gene>